<dbReference type="AlphaFoldDB" id="A0A261FGN3"/>
<dbReference type="Proteomes" id="UP000216444">
    <property type="component" value="Unassembled WGS sequence"/>
</dbReference>
<accession>A0A261FGN3</accession>
<reference evidence="1 2" key="1">
    <citation type="journal article" date="2017" name="BMC Genomics">
        <title>Comparative genomic and phylogenomic analyses of the Bifidobacteriaceae family.</title>
        <authorList>
            <person name="Lugli G.A."/>
            <person name="Milani C."/>
            <person name="Turroni F."/>
            <person name="Duranti S."/>
            <person name="Mancabelli L."/>
            <person name="Mangifesta M."/>
            <person name="Ferrario C."/>
            <person name="Modesto M."/>
            <person name="Mattarelli P."/>
            <person name="Jiri K."/>
            <person name="van Sinderen D."/>
            <person name="Ventura M."/>
        </authorList>
    </citation>
    <scope>NUCLEOTIDE SEQUENCE [LARGE SCALE GENOMIC DNA]</scope>
    <source>
        <strain evidence="1 2">DSM 100201</strain>
    </source>
</reference>
<proteinExistence type="predicted"/>
<protein>
    <submittedName>
        <fullName evidence="1">Uncharacterized protein</fullName>
    </submittedName>
</protein>
<gene>
    <name evidence="1" type="ORF">BTIS_0971</name>
</gene>
<keyword evidence="2" id="KW-1185">Reference proteome</keyword>
<organism evidence="1 2">
    <name type="scientific">Bifidobacterium tissieri</name>
    <dbReference type="NCBI Taxonomy" id="1630162"/>
    <lineage>
        <taxon>Bacteria</taxon>
        <taxon>Bacillati</taxon>
        <taxon>Actinomycetota</taxon>
        <taxon>Actinomycetes</taxon>
        <taxon>Bifidobacteriales</taxon>
        <taxon>Bifidobacteriaceae</taxon>
        <taxon>Bifidobacterium</taxon>
    </lineage>
</organism>
<sequence length="77" mass="8935">MLIGRMHATNKHRMPDCALWKRRHRQVSLVYLSKMPMAQFILHGLPLPIFRLRRGLLHWSECVDGVGAGPLQNMQSM</sequence>
<evidence type="ECO:0000313" key="2">
    <source>
        <dbReference type="Proteomes" id="UP000216444"/>
    </source>
</evidence>
<name>A0A261FGN3_9BIFI</name>
<evidence type="ECO:0000313" key="1">
    <source>
        <dbReference type="EMBL" id="OZG58123.1"/>
    </source>
</evidence>
<dbReference type="EMBL" id="MWWV01000005">
    <property type="protein sequence ID" value="OZG58123.1"/>
    <property type="molecule type" value="Genomic_DNA"/>
</dbReference>
<comment type="caution">
    <text evidence="1">The sequence shown here is derived from an EMBL/GenBank/DDBJ whole genome shotgun (WGS) entry which is preliminary data.</text>
</comment>